<gene>
    <name evidence="3" type="ORF">JCM15548_13102</name>
</gene>
<dbReference type="Proteomes" id="UP000032900">
    <property type="component" value="Unassembled WGS sequence"/>
</dbReference>
<keyword evidence="1" id="KW-0732">Signal</keyword>
<comment type="caution">
    <text evidence="3">The sequence shown here is derived from an EMBL/GenBank/DDBJ whole genome shotgun (WGS) entry which is preliminary data.</text>
</comment>
<dbReference type="SUPFAM" id="SSF52266">
    <property type="entry name" value="SGNH hydrolase"/>
    <property type="match status" value="1"/>
</dbReference>
<evidence type="ECO:0000259" key="2">
    <source>
        <dbReference type="Pfam" id="PF13472"/>
    </source>
</evidence>
<dbReference type="GO" id="GO:0016788">
    <property type="term" value="F:hydrolase activity, acting on ester bonds"/>
    <property type="evidence" value="ECO:0007669"/>
    <property type="project" value="UniProtKB-ARBA"/>
</dbReference>
<dbReference type="PANTHER" id="PTHR43784:SF2">
    <property type="entry name" value="GDSL-LIKE LIPASE_ACYLHYDROLASE, PUTATIVE (AFU_ORTHOLOGUE AFUA_2G00820)-RELATED"/>
    <property type="match status" value="1"/>
</dbReference>
<protein>
    <submittedName>
        <fullName evidence="3">Putative secreted protein</fullName>
    </submittedName>
</protein>
<dbReference type="STRING" id="1236989.JCM15548_13102"/>
<dbReference type="InterPro" id="IPR013830">
    <property type="entry name" value="SGNH_hydro"/>
</dbReference>
<reference evidence="3 4" key="1">
    <citation type="journal article" date="2015" name="Microbes Environ.">
        <title>Distribution and evolution of nitrogen fixation genes in the phylum bacteroidetes.</title>
        <authorList>
            <person name="Inoue J."/>
            <person name="Oshima K."/>
            <person name="Suda W."/>
            <person name="Sakamoto M."/>
            <person name="Iino T."/>
            <person name="Noda S."/>
            <person name="Hongoh Y."/>
            <person name="Hattori M."/>
            <person name="Ohkuma M."/>
        </authorList>
    </citation>
    <scope>NUCLEOTIDE SEQUENCE [LARGE SCALE GENOMIC DNA]</scope>
    <source>
        <strain evidence="3">JCM 15548</strain>
    </source>
</reference>
<dbReference type="EMBL" id="BAZW01000030">
    <property type="protein sequence ID" value="GAO30791.1"/>
    <property type="molecule type" value="Genomic_DNA"/>
</dbReference>
<proteinExistence type="predicted"/>
<accession>A0A0E9M078</accession>
<dbReference type="CDD" id="cd01830">
    <property type="entry name" value="XynE_like"/>
    <property type="match status" value="1"/>
</dbReference>
<dbReference type="PANTHER" id="PTHR43784">
    <property type="entry name" value="GDSL-LIKE LIPASE/ACYLHYDROLASE, PUTATIVE (AFU_ORTHOLOGUE AFUA_2G00820)-RELATED"/>
    <property type="match status" value="1"/>
</dbReference>
<organism evidence="3 4">
    <name type="scientific">Geofilum rubicundum JCM 15548</name>
    <dbReference type="NCBI Taxonomy" id="1236989"/>
    <lineage>
        <taxon>Bacteria</taxon>
        <taxon>Pseudomonadati</taxon>
        <taxon>Bacteroidota</taxon>
        <taxon>Bacteroidia</taxon>
        <taxon>Marinilabiliales</taxon>
        <taxon>Marinilabiliaceae</taxon>
        <taxon>Geofilum</taxon>
    </lineage>
</organism>
<dbReference type="AlphaFoldDB" id="A0A0E9M078"/>
<name>A0A0E9M078_9BACT</name>
<sequence>MPFMALKIRKMSSNHIPVTKSTLKNKFSLWTLAAALMLMSCGSPASEQNWVGTWATSPQLVEPHNMPPEPGLTNNTLRQIVRVSIGGDSLRVKFSNEFSNSPVTLQEVRIAVSKGGSTIDASTDQQLTFNQSPEATIAAGSTLLSDPIAFNLQARMDLAITIYFGKTPEEVTGHPGSRTTSFIAEGNKSSDPQLPQAAEADRWYVINGIDVKSPETAGAVAILGNSITDGRGSGTNQQNRWPDVLAERLINNPGTQKVAVLNHGIGGNCVLKACLGPAAIDRFERDVLNQQGVKWLILLIGVNDLGQTPDSAAAHLVADQLIDAYKLMIEKAHNKDIKVYGATILPFGESFYYASFREPARQKINDWIRNSGHFDAVIDFDQGMQNPFNPGSLMPDLHTGDFLHPNELGYKAMGAYIDLSLFK</sequence>
<evidence type="ECO:0000256" key="1">
    <source>
        <dbReference type="SAM" id="SignalP"/>
    </source>
</evidence>
<feature type="domain" description="SGNH hydrolase-type esterase" evidence="2">
    <location>
        <begin position="223"/>
        <end position="412"/>
    </location>
</feature>
<evidence type="ECO:0000313" key="4">
    <source>
        <dbReference type="Proteomes" id="UP000032900"/>
    </source>
</evidence>
<dbReference type="Gene3D" id="3.40.50.1110">
    <property type="entry name" value="SGNH hydrolase"/>
    <property type="match status" value="1"/>
</dbReference>
<dbReference type="Pfam" id="PF13472">
    <property type="entry name" value="Lipase_GDSL_2"/>
    <property type="match status" value="1"/>
</dbReference>
<evidence type="ECO:0000313" key="3">
    <source>
        <dbReference type="EMBL" id="GAO30791.1"/>
    </source>
</evidence>
<dbReference type="InterPro" id="IPR036514">
    <property type="entry name" value="SGNH_hydro_sf"/>
</dbReference>
<feature type="signal peptide" evidence="1">
    <location>
        <begin position="1"/>
        <end position="45"/>
    </location>
</feature>
<feature type="chain" id="PRO_5002428774" evidence="1">
    <location>
        <begin position="46"/>
        <end position="423"/>
    </location>
</feature>
<keyword evidence="4" id="KW-1185">Reference proteome</keyword>
<dbReference type="InterPro" id="IPR053140">
    <property type="entry name" value="GDSL_Rv0518-like"/>
</dbReference>